<comment type="similarity">
    <text evidence="1">Belongs to the SIP oxidoreductase family.</text>
</comment>
<dbReference type="InterPro" id="IPR017927">
    <property type="entry name" value="FAD-bd_FR_type"/>
</dbReference>
<keyword evidence="4" id="KW-1185">Reference proteome</keyword>
<dbReference type="InterPro" id="IPR039374">
    <property type="entry name" value="SIP_fam"/>
</dbReference>
<dbReference type="Gene3D" id="2.40.30.10">
    <property type="entry name" value="Translation factors"/>
    <property type="match status" value="1"/>
</dbReference>
<dbReference type="SUPFAM" id="SSF63380">
    <property type="entry name" value="Riboflavin synthase domain-like"/>
    <property type="match status" value="1"/>
</dbReference>
<dbReference type="InterPro" id="IPR013113">
    <property type="entry name" value="SIP_FAD-bd"/>
</dbReference>
<reference evidence="4" key="1">
    <citation type="journal article" date="2019" name="Int. J. Syst. Evol. Microbiol.">
        <title>The Global Catalogue of Microorganisms (GCM) 10K type strain sequencing project: providing services to taxonomists for standard genome sequencing and annotation.</title>
        <authorList>
            <consortium name="The Broad Institute Genomics Platform"/>
            <consortium name="The Broad Institute Genome Sequencing Center for Infectious Disease"/>
            <person name="Wu L."/>
            <person name="Ma J."/>
        </authorList>
    </citation>
    <scope>NUCLEOTIDE SEQUENCE [LARGE SCALE GENOMIC DNA]</scope>
    <source>
        <strain evidence="4">KCTC 52366</strain>
    </source>
</reference>
<name>A0ABV7GNU2_9RHOB</name>
<dbReference type="InterPro" id="IPR007037">
    <property type="entry name" value="SIP_rossman_dom"/>
</dbReference>
<sequence length="257" mass="28287">MPITTRRVRHEIRFRRTTVVSNTRLTPGMARIVVESPDLKGFVSLGFDDHVKLFFPRPGQDLPIPTSGERGLEWPGEKPEMRDFTPRAFDAEAGRLTLDFVLHDEGTAGPWASQAKPGDLLGVGGPRGSFLVEGETDWHLLIGDATALPAIARRIEELPSGTRIEAIIEVANNDEIQPFADHDDLTVLWLCRDRGQTLGGYLDGLKDLPEGEGFVFVAAEAGDVSKARARMEALGHPGENLKASNYWRRETAEATAH</sequence>
<dbReference type="PROSITE" id="PS51384">
    <property type="entry name" value="FAD_FR"/>
    <property type="match status" value="1"/>
</dbReference>
<evidence type="ECO:0000313" key="3">
    <source>
        <dbReference type="EMBL" id="MFC3143042.1"/>
    </source>
</evidence>
<dbReference type="PANTHER" id="PTHR30157">
    <property type="entry name" value="FERRIC REDUCTASE, NADPH-DEPENDENT"/>
    <property type="match status" value="1"/>
</dbReference>
<dbReference type="RefSeq" id="WP_275633021.1">
    <property type="nucleotide sequence ID" value="NZ_JARGYD010000004.1"/>
</dbReference>
<dbReference type="EMBL" id="JBHRTB010000010">
    <property type="protein sequence ID" value="MFC3143042.1"/>
    <property type="molecule type" value="Genomic_DNA"/>
</dbReference>
<protein>
    <submittedName>
        <fullName evidence="3">Siderophore-interacting protein</fullName>
    </submittedName>
</protein>
<dbReference type="Proteomes" id="UP001595632">
    <property type="component" value="Unassembled WGS sequence"/>
</dbReference>
<accession>A0ABV7GNU2</accession>
<proteinExistence type="inferred from homology"/>
<dbReference type="InterPro" id="IPR039261">
    <property type="entry name" value="FNR_nucleotide-bd"/>
</dbReference>
<dbReference type="Pfam" id="PF04954">
    <property type="entry name" value="SIP"/>
    <property type="match status" value="1"/>
</dbReference>
<organism evidence="3 4">
    <name type="scientific">Psychromarinibacter halotolerans</name>
    <dbReference type="NCBI Taxonomy" id="1775175"/>
    <lineage>
        <taxon>Bacteria</taxon>
        <taxon>Pseudomonadati</taxon>
        <taxon>Pseudomonadota</taxon>
        <taxon>Alphaproteobacteria</taxon>
        <taxon>Rhodobacterales</taxon>
        <taxon>Paracoccaceae</taxon>
        <taxon>Psychromarinibacter</taxon>
    </lineage>
</organism>
<gene>
    <name evidence="3" type="ORF">ACFOGP_10000</name>
</gene>
<dbReference type="Pfam" id="PF08021">
    <property type="entry name" value="FAD_binding_9"/>
    <property type="match status" value="1"/>
</dbReference>
<feature type="domain" description="FAD-binding FR-type" evidence="2">
    <location>
        <begin position="12"/>
        <end position="133"/>
    </location>
</feature>
<evidence type="ECO:0000313" key="4">
    <source>
        <dbReference type="Proteomes" id="UP001595632"/>
    </source>
</evidence>
<evidence type="ECO:0000256" key="1">
    <source>
        <dbReference type="ARBA" id="ARBA00035644"/>
    </source>
</evidence>
<dbReference type="InterPro" id="IPR017938">
    <property type="entry name" value="Riboflavin_synthase-like_b-brl"/>
</dbReference>
<dbReference type="CDD" id="cd06193">
    <property type="entry name" value="siderophore_interacting"/>
    <property type="match status" value="1"/>
</dbReference>
<comment type="caution">
    <text evidence="3">The sequence shown here is derived from an EMBL/GenBank/DDBJ whole genome shotgun (WGS) entry which is preliminary data.</text>
</comment>
<dbReference type="PANTHER" id="PTHR30157:SF0">
    <property type="entry name" value="NADPH-DEPENDENT FERRIC-CHELATE REDUCTASE"/>
    <property type="match status" value="1"/>
</dbReference>
<dbReference type="Gene3D" id="3.40.50.80">
    <property type="entry name" value="Nucleotide-binding domain of ferredoxin-NADP reductase (FNR) module"/>
    <property type="match status" value="1"/>
</dbReference>
<evidence type="ECO:0000259" key="2">
    <source>
        <dbReference type="PROSITE" id="PS51384"/>
    </source>
</evidence>